<dbReference type="Proteomes" id="UP000807342">
    <property type="component" value="Unassembled WGS sequence"/>
</dbReference>
<keyword evidence="7 8" id="KW-0464">Manganese</keyword>
<keyword evidence="8" id="KW-0234">DNA repair</keyword>
<comment type="function">
    <text evidence="8">Nuclease required for the repair of DNA interstrand cross-links (ICL). Acts as a 5'-3' exonuclease that anchors at a cut end of DNA and cleaves DNA successively at every third nucleotide, allowing to excise an ICL from one strand through flanking incisions.</text>
</comment>
<gene>
    <name evidence="11" type="ORF">P691DRAFT_705955</name>
</gene>
<dbReference type="Pfam" id="PF08774">
    <property type="entry name" value="VRR_NUC"/>
    <property type="match status" value="1"/>
</dbReference>
<dbReference type="GO" id="GO:0070336">
    <property type="term" value="F:flap-structured DNA binding"/>
    <property type="evidence" value="ECO:0007669"/>
    <property type="project" value="TreeGrafter"/>
</dbReference>
<dbReference type="GO" id="GO:0046872">
    <property type="term" value="F:metal ion binding"/>
    <property type="evidence" value="ECO:0007669"/>
    <property type="project" value="UniProtKB-KW"/>
</dbReference>
<keyword evidence="5 8" id="KW-0378">Hydrolase</keyword>
<evidence type="ECO:0000256" key="1">
    <source>
        <dbReference type="ARBA" id="ARBA00000983"/>
    </source>
</evidence>
<evidence type="ECO:0000256" key="7">
    <source>
        <dbReference type="ARBA" id="ARBA00023211"/>
    </source>
</evidence>
<dbReference type="InterPro" id="IPR049126">
    <property type="entry name" value="FAN1-like_TPR"/>
</dbReference>
<evidence type="ECO:0000256" key="2">
    <source>
        <dbReference type="ARBA" id="ARBA00005533"/>
    </source>
</evidence>
<dbReference type="SMART" id="SM00990">
    <property type="entry name" value="VRR_NUC"/>
    <property type="match status" value="1"/>
</dbReference>
<accession>A0A9P5XAQ4</accession>
<dbReference type="GO" id="GO:0004528">
    <property type="term" value="F:phosphodiesterase I activity"/>
    <property type="evidence" value="ECO:0007669"/>
    <property type="project" value="UniProtKB-EC"/>
</dbReference>
<evidence type="ECO:0000256" key="5">
    <source>
        <dbReference type="ARBA" id="ARBA00022801"/>
    </source>
</evidence>
<dbReference type="InterPro" id="IPR014883">
    <property type="entry name" value="VRR_NUC"/>
</dbReference>
<evidence type="ECO:0000256" key="4">
    <source>
        <dbReference type="ARBA" id="ARBA00022723"/>
    </source>
</evidence>
<keyword evidence="12" id="KW-1185">Reference proteome</keyword>
<comment type="catalytic activity">
    <reaction evidence="1 8">
        <text>Hydrolytically removes 5'-nucleotides successively from the 3'-hydroxy termini of 3'-hydroxy-terminated oligonucleotides.</text>
        <dbReference type="EC" id="3.1.4.1"/>
    </reaction>
</comment>
<protein>
    <recommendedName>
        <fullName evidence="8">Fanconi-associated nuclease</fullName>
        <ecNumber evidence="8">3.1.4.1</ecNumber>
    </recommendedName>
</protein>
<dbReference type="GO" id="GO:0005634">
    <property type="term" value="C:nucleus"/>
    <property type="evidence" value="ECO:0007669"/>
    <property type="project" value="UniProtKB-SubCell"/>
</dbReference>
<feature type="compositionally biased region" description="Polar residues" evidence="9">
    <location>
        <begin position="436"/>
        <end position="446"/>
    </location>
</feature>
<keyword evidence="3 8" id="KW-0540">Nuclease</keyword>
<feature type="region of interest" description="Disordered" evidence="9">
    <location>
        <begin position="404"/>
        <end position="447"/>
    </location>
</feature>
<dbReference type="InterPro" id="IPR033315">
    <property type="entry name" value="Fan1-like"/>
</dbReference>
<dbReference type="InterPro" id="IPR049132">
    <property type="entry name" value="FAN1-like_euk"/>
</dbReference>
<feature type="compositionally biased region" description="Basic and acidic residues" evidence="9">
    <location>
        <begin position="935"/>
        <end position="947"/>
    </location>
</feature>
<feature type="region of interest" description="Disordered" evidence="9">
    <location>
        <begin position="913"/>
        <end position="984"/>
    </location>
</feature>
<evidence type="ECO:0000313" key="11">
    <source>
        <dbReference type="EMBL" id="KAF9447872.1"/>
    </source>
</evidence>
<evidence type="ECO:0000256" key="6">
    <source>
        <dbReference type="ARBA" id="ARBA00022842"/>
    </source>
</evidence>
<comment type="caution">
    <text evidence="11">The sequence shown here is derived from an EMBL/GenBank/DDBJ whole genome shotgun (WGS) entry which is preliminary data.</text>
</comment>
<proteinExistence type="inferred from homology"/>
<dbReference type="GO" id="GO:0017108">
    <property type="term" value="F:5'-flap endonuclease activity"/>
    <property type="evidence" value="ECO:0007669"/>
    <property type="project" value="TreeGrafter"/>
</dbReference>
<dbReference type="InterPro" id="IPR011856">
    <property type="entry name" value="tRNA_endonuc-like_dom_sf"/>
</dbReference>
<dbReference type="InterPro" id="IPR049125">
    <property type="entry name" value="FAN1-like_WH"/>
</dbReference>
<dbReference type="EMBL" id="MU151182">
    <property type="protein sequence ID" value="KAF9447872.1"/>
    <property type="molecule type" value="Genomic_DNA"/>
</dbReference>
<dbReference type="PANTHER" id="PTHR15749:SF4">
    <property type="entry name" value="FANCONI-ASSOCIATED NUCLEASE 1"/>
    <property type="match status" value="1"/>
</dbReference>
<keyword evidence="8" id="KW-0539">Nucleus</keyword>
<organism evidence="11 12">
    <name type="scientific">Macrolepiota fuliginosa MF-IS2</name>
    <dbReference type="NCBI Taxonomy" id="1400762"/>
    <lineage>
        <taxon>Eukaryota</taxon>
        <taxon>Fungi</taxon>
        <taxon>Dikarya</taxon>
        <taxon>Basidiomycota</taxon>
        <taxon>Agaricomycotina</taxon>
        <taxon>Agaricomycetes</taxon>
        <taxon>Agaricomycetidae</taxon>
        <taxon>Agaricales</taxon>
        <taxon>Agaricineae</taxon>
        <taxon>Agaricaceae</taxon>
        <taxon>Macrolepiota</taxon>
    </lineage>
</organism>
<dbReference type="EC" id="3.1.4.1" evidence="8"/>
<sequence length="984" mass="112881">MSRSNTLARDFWSNLFEFGGRDWESEQLEEELETHDEQSLEARRDGKLFKKPSLYVRVFEDMINAIMEKETHLLSDAEWDVLKVVRNLDYSARYLLVRLVLRQPEWHALSSLHKYSSEIGEEGLEEALNILCVPVEDLKLKQLSIPSPDPIKEEIIKEDTVEKEGEDVIDMTSLNGVSLEPVPCLPPTQKQTQAILTKPSTKTSKHEIEEPIVDPANLNFEFMFRDQSSMTVREALTRLTLPDLREISRSMKVGTLTMRKDVLINAMVDHAIGQHTLPTLAKRMEKGKGKQAPKYDGLVQTQLSFGQKPKVISQLKRLRDMALARLGPCVKINPNLYWFVGRLHLIAYRGTEKPNKYCLPALLAGFKKWNFPEYIYQRDGSIWPTREDFLEYEEALYLDAEMENPPEDVSRAPGVSPRAGSKAPTTPSKNRFIPSKTPQTKETPTLGQKVEENELASPAPGVVEVNEDAKQPVSIQRARYAKKLFVERIQPKWRELVVRKDKEKGKAAVRTPGIERFEAGYVYTKMVYKAARAFGTLKEWSTELAILEKLLEQTHWRKGKRAAWYDRRAIVLGQYIKPDHEILRDCILQALADEYTGIVNRPGLARRLERVQKKMKLHPEKRIVCEGVLKSTTEISITAKRSDLHPGVKLDQNLRPMKGSVPLLVSDFFPVKSLGEEPEKEPEKDTTNGTIVIQLTAPEPTPKRKGKSSWVGFSDEVVNVETYALQYYEMHGYVGWFHSETRVLTTIFALVFWDIIFSPIPGAFETQFQAGPLDMFEDSFYLARRALFESRLREIREGKAQDYLKRHDDRHRPKRTWCIGLKWDVCEQKQLVEILECLGTETLAMICRLFCEDYTGRASGVPDLIVWNAKEGICKFVEVKGPGDNLQPNQKLWVDSLLRAGAHVEICRVVDQDAPEPKKRKRTTPTSKQRKRQKGKDETSLNDREQQLDSDDDDGDYLPQPPLKRRKVEMDDLERVLATPKSIT</sequence>
<evidence type="ECO:0000313" key="12">
    <source>
        <dbReference type="Proteomes" id="UP000807342"/>
    </source>
</evidence>
<dbReference type="CDD" id="cd22326">
    <property type="entry name" value="FAN1-like"/>
    <property type="match status" value="1"/>
</dbReference>
<evidence type="ECO:0000256" key="9">
    <source>
        <dbReference type="SAM" id="MobiDB-lite"/>
    </source>
</evidence>
<evidence type="ECO:0000259" key="10">
    <source>
        <dbReference type="SMART" id="SM00990"/>
    </source>
</evidence>
<evidence type="ECO:0000256" key="8">
    <source>
        <dbReference type="RuleBase" id="RU365033"/>
    </source>
</evidence>
<feature type="compositionally biased region" description="Basic residues" evidence="9">
    <location>
        <begin position="918"/>
        <end position="934"/>
    </location>
</feature>
<feature type="domain" description="VRR-NUC" evidence="10">
    <location>
        <begin position="795"/>
        <end position="911"/>
    </location>
</feature>
<name>A0A9P5XAQ4_9AGAR</name>
<dbReference type="Gene3D" id="3.40.1350.10">
    <property type="match status" value="1"/>
</dbReference>
<dbReference type="PANTHER" id="PTHR15749">
    <property type="entry name" value="FANCONI-ASSOCIATED NUCLEASE 1"/>
    <property type="match status" value="1"/>
</dbReference>
<reference evidence="11" key="1">
    <citation type="submission" date="2020-11" db="EMBL/GenBank/DDBJ databases">
        <authorList>
            <consortium name="DOE Joint Genome Institute"/>
            <person name="Ahrendt S."/>
            <person name="Riley R."/>
            <person name="Andreopoulos W."/>
            <person name="Labutti K."/>
            <person name="Pangilinan J."/>
            <person name="Ruiz-Duenas F.J."/>
            <person name="Barrasa J.M."/>
            <person name="Sanchez-Garcia M."/>
            <person name="Camarero S."/>
            <person name="Miyauchi S."/>
            <person name="Serrano A."/>
            <person name="Linde D."/>
            <person name="Babiker R."/>
            <person name="Drula E."/>
            <person name="Ayuso-Fernandez I."/>
            <person name="Pacheco R."/>
            <person name="Padilla G."/>
            <person name="Ferreira P."/>
            <person name="Barriuso J."/>
            <person name="Kellner H."/>
            <person name="Castanera R."/>
            <person name="Alfaro M."/>
            <person name="Ramirez L."/>
            <person name="Pisabarro A.G."/>
            <person name="Kuo A."/>
            <person name="Tritt A."/>
            <person name="Lipzen A."/>
            <person name="He G."/>
            <person name="Yan M."/>
            <person name="Ng V."/>
            <person name="Cullen D."/>
            <person name="Martin F."/>
            <person name="Rosso M.-N."/>
            <person name="Henrissat B."/>
            <person name="Hibbett D."/>
            <person name="Martinez A.T."/>
            <person name="Grigoriev I.V."/>
        </authorList>
    </citation>
    <scope>NUCLEOTIDE SEQUENCE</scope>
    <source>
        <strain evidence="11">MF-IS2</strain>
    </source>
</reference>
<keyword evidence="8" id="KW-0227">DNA damage</keyword>
<dbReference type="OrthoDB" id="76364at2759"/>
<comment type="subcellular location">
    <subcellularLocation>
        <location evidence="8">Nucleus</location>
    </subcellularLocation>
</comment>
<dbReference type="Pfam" id="PF21170">
    <property type="entry name" value="FAN1_TPR"/>
    <property type="match status" value="1"/>
</dbReference>
<keyword evidence="4 8" id="KW-0479">Metal-binding</keyword>
<evidence type="ECO:0000256" key="3">
    <source>
        <dbReference type="ARBA" id="ARBA00022722"/>
    </source>
</evidence>
<keyword evidence="6 8" id="KW-0460">Magnesium</keyword>
<comment type="similarity">
    <text evidence="2 8">Belongs to the FAN1 family.</text>
</comment>
<dbReference type="Pfam" id="PF21315">
    <property type="entry name" value="FAN1_HTH"/>
    <property type="match status" value="1"/>
</dbReference>
<dbReference type="GO" id="GO:0008409">
    <property type="term" value="F:5'-3' exonuclease activity"/>
    <property type="evidence" value="ECO:0007669"/>
    <property type="project" value="TreeGrafter"/>
</dbReference>
<dbReference type="AlphaFoldDB" id="A0A9P5XAQ4"/>
<comment type="cofactor">
    <cofactor evidence="8">
        <name>Mg(2+)</name>
        <dbReference type="ChEBI" id="CHEBI:18420"/>
    </cofactor>
    <cofactor evidence="8">
        <name>Mn(2+)</name>
        <dbReference type="ChEBI" id="CHEBI:29035"/>
    </cofactor>
</comment>
<dbReference type="GO" id="GO:0036297">
    <property type="term" value="P:interstrand cross-link repair"/>
    <property type="evidence" value="ECO:0007669"/>
    <property type="project" value="InterPro"/>
</dbReference>